<keyword evidence="4" id="KW-0058">Aromatic hydrocarbons catabolism</keyword>
<dbReference type="KEGG" id="rbu:PG1C_04275"/>
<comment type="similarity">
    <text evidence="1">Belongs to the bacterial ring-hydroxylating dioxygenase alpha subunit family.</text>
</comment>
<keyword evidence="3" id="KW-0479">Metal-binding</keyword>
<evidence type="ECO:0000313" key="12">
    <source>
        <dbReference type="Proteomes" id="UP000061603"/>
    </source>
</evidence>
<evidence type="ECO:0000256" key="5">
    <source>
        <dbReference type="ARBA" id="ARBA00022964"/>
    </source>
</evidence>
<dbReference type="EMBL" id="CP010554">
    <property type="protein sequence ID" value="AJP47899.1"/>
    <property type="molecule type" value="Genomic_DNA"/>
</dbReference>
<dbReference type="AlphaFoldDB" id="A0A0C5J8B6"/>
<accession>A0A0C5J8B6</accession>
<dbReference type="GO" id="GO:0051537">
    <property type="term" value="F:2 iron, 2 sulfur cluster binding"/>
    <property type="evidence" value="ECO:0007669"/>
    <property type="project" value="UniProtKB-KW"/>
</dbReference>
<evidence type="ECO:0000313" key="11">
    <source>
        <dbReference type="EMBL" id="AJP47899.1"/>
    </source>
</evidence>
<evidence type="ECO:0000256" key="9">
    <source>
        <dbReference type="ARBA" id="ARBA00023027"/>
    </source>
</evidence>
<feature type="domain" description="Rieske" evidence="10">
    <location>
        <begin position="38"/>
        <end position="148"/>
    </location>
</feature>
<dbReference type="PROSITE" id="PS51296">
    <property type="entry name" value="RIESKE"/>
    <property type="match status" value="1"/>
</dbReference>
<dbReference type="HOGENOM" id="CLU_026244_4_0_4"/>
<organism evidence="11 12">
    <name type="scientific">Rugosibacter aromaticivorans</name>
    <dbReference type="NCBI Taxonomy" id="1565605"/>
    <lineage>
        <taxon>Bacteria</taxon>
        <taxon>Pseudomonadati</taxon>
        <taxon>Pseudomonadota</taxon>
        <taxon>Betaproteobacteria</taxon>
        <taxon>Nitrosomonadales</taxon>
        <taxon>Sterolibacteriaceae</taxon>
        <taxon>Rugosibacter</taxon>
    </lineage>
</organism>
<name>A0A0C5J8B6_9PROT</name>
<protein>
    <submittedName>
        <fullName evidence="11">Naphthalene 1,2-dioxygenase</fullName>
    </submittedName>
</protein>
<dbReference type="GO" id="GO:0005506">
    <property type="term" value="F:iron ion binding"/>
    <property type="evidence" value="ECO:0007669"/>
    <property type="project" value="InterPro"/>
</dbReference>
<dbReference type="Gene3D" id="2.102.10.10">
    <property type="entry name" value="Rieske [2Fe-2S] iron-sulphur domain"/>
    <property type="match status" value="1"/>
</dbReference>
<evidence type="ECO:0000256" key="7">
    <source>
        <dbReference type="ARBA" id="ARBA00023004"/>
    </source>
</evidence>
<dbReference type="PANTHER" id="PTHR43756:SF1">
    <property type="entry name" value="3-PHENYLPROPIONATE_CINNAMIC ACID DIOXYGENASE SUBUNIT ALPHA"/>
    <property type="match status" value="1"/>
</dbReference>
<evidence type="ECO:0000256" key="2">
    <source>
        <dbReference type="ARBA" id="ARBA00022714"/>
    </source>
</evidence>
<dbReference type="PRINTS" id="PR00090">
    <property type="entry name" value="RNGDIOXGNASE"/>
</dbReference>
<evidence type="ECO:0000256" key="1">
    <source>
        <dbReference type="ARBA" id="ARBA00008751"/>
    </source>
</evidence>
<dbReference type="InterPro" id="IPR043266">
    <property type="entry name" value="RHO_NdoB-like_C"/>
</dbReference>
<dbReference type="PROSITE" id="PS00570">
    <property type="entry name" value="RING_HYDROXYL_ALPHA"/>
    <property type="match status" value="1"/>
</dbReference>
<dbReference type="PANTHER" id="PTHR43756">
    <property type="entry name" value="CHOLINE MONOOXYGENASE, CHLOROPLASTIC"/>
    <property type="match status" value="1"/>
</dbReference>
<dbReference type="Gene3D" id="3.90.380.10">
    <property type="entry name" value="Naphthalene 1,2-dioxygenase Alpha Subunit, Chain A, domain 1"/>
    <property type="match status" value="1"/>
</dbReference>
<gene>
    <name evidence="11" type="ORF">PG1C_04275</name>
</gene>
<dbReference type="Proteomes" id="UP000061603">
    <property type="component" value="Chromosome"/>
</dbReference>
<keyword evidence="12" id="KW-1185">Reference proteome</keyword>
<dbReference type="InterPro" id="IPR036922">
    <property type="entry name" value="Rieske_2Fe-2S_sf"/>
</dbReference>
<keyword evidence="6" id="KW-0560">Oxidoreductase</keyword>
<keyword evidence="8" id="KW-0411">Iron-sulfur</keyword>
<dbReference type="RefSeq" id="WP_202636183.1">
    <property type="nucleotide sequence ID" value="NZ_CP010554.1"/>
</dbReference>
<evidence type="ECO:0000256" key="3">
    <source>
        <dbReference type="ARBA" id="ARBA00022723"/>
    </source>
</evidence>
<dbReference type="SUPFAM" id="SSF50022">
    <property type="entry name" value="ISP domain"/>
    <property type="match status" value="1"/>
</dbReference>
<keyword evidence="5 11" id="KW-0223">Dioxygenase</keyword>
<dbReference type="InterPro" id="IPR001663">
    <property type="entry name" value="Rng_hydr_dOase-A"/>
</dbReference>
<dbReference type="PATRIC" id="fig|1565605.3.peg.898"/>
<evidence type="ECO:0000259" key="10">
    <source>
        <dbReference type="PROSITE" id="PS51296"/>
    </source>
</evidence>
<dbReference type="InterPro" id="IPR017941">
    <property type="entry name" value="Rieske_2Fe-2S"/>
</dbReference>
<dbReference type="InterPro" id="IPR015879">
    <property type="entry name" value="Ring_hydroxy_dOase_asu_C_dom"/>
</dbReference>
<dbReference type="Pfam" id="PF00848">
    <property type="entry name" value="Ring_hydroxyl_A"/>
    <property type="match status" value="1"/>
</dbReference>
<dbReference type="InterPro" id="IPR015881">
    <property type="entry name" value="ARHD_Rieske_2Fe_2S"/>
</dbReference>
<dbReference type="SUPFAM" id="SSF55961">
    <property type="entry name" value="Bet v1-like"/>
    <property type="match status" value="1"/>
</dbReference>
<sequence>MLNIESLVDVRNGTQAKRIFWDEEIYQLELERIFDRCWLFLTHDSLIPNPGDFTTAIMGEDEVIVVRQMNGGVKAFLNVCAHRGTRVCSAEAGNTRAFTCTYHGWAYGLDGSLQAVPFENEFYKGVLDKSTHGLTEIRAENYMGFWYGNFDQQAPSLYDYLGEFRFYLDVWMDSTGGAELVGPPSRSLLKCNWKTPAENFVGDAYHVGWTHAASLSVLGGELSAMSGNKMVPPAGAGVQITTRFGHGLGILTDAGPALLGGKAGDMARKWYGENRKKVAEKMGKTRGGYYGSHFNSTVFPNNSYLWGTNTFKVWAPRGPHHIEVFTWGIVEKNMPDELKEAILDMATRTFGTAGMLEGDDADNMESMTHLNRGRQIRKGRLNAQMGLGDDKVDQESGAIIGPSSVGETSYRGYYRAYREYLMAKDWDELLNKDPDAWKREFLGR</sequence>
<dbReference type="Pfam" id="PF00355">
    <property type="entry name" value="Rieske"/>
    <property type="match status" value="1"/>
</dbReference>
<keyword evidence="9" id="KW-0520">NAD</keyword>
<evidence type="ECO:0000256" key="4">
    <source>
        <dbReference type="ARBA" id="ARBA00022797"/>
    </source>
</evidence>
<dbReference type="CDD" id="cd08881">
    <property type="entry name" value="RHO_alpha_C_NDO-like"/>
    <property type="match status" value="1"/>
</dbReference>
<evidence type="ECO:0000256" key="6">
    <source>
        <dbReference type="ARBA" id="ARBA00023002"/>
    </source>
</evidence>
<reference evidence="11 12" key="1">
    <citation type="journal article" date="2015" name="Genome Announc.">
        <title>Complete Genome Sequence of a Novel Bacterium within the Family Rhodocyclaceae That Degrades Polycyclic Aromatic Hydrocarbons.</title>
        <authorList>
            <person name="Singleton D.R."/>
            <person name="Dickey A.N."/>
            <person name="Scholl E.H."/>
            <person name="Wright F.A."/>
            <person name="Aitken M.D."/>
        </authorList>
    </citation>
    <scope>NUCLEOTIDE SEQUENCE [LARGE SCALE GENOMIC DNA]</scope>
    <source>
        <strain evidence="12">PG1-Ca6</strain>
    </source>
</reference>
<keyword evidence="2" id="KW-0001">2Fe-2S</keyword>
<evidence type="ECO:0000256" key="8">
    <source>
        <dbReference type="ARBA" id="ARBA00023014"/>
    </source>
</evidence>
<dbReference type="GO" id="GO:0051213">
    <property type="term" value="F:dioxygenase activity"/>
    <property type="evidence" value="ECO:0007669"/>
    <property type="project" value="UniProtKB-KW"/>
</dbReference>
<dbReference type="STRING" id="1565605.PG1C_04275"/>
<keyword evidence="7" id="KW-0408">Iron</keyword>
<proteinExistence type="inferred from homology"/>